<reference evidence="14 15" key="1">
    <citation type="journal article" date="2013" name="Chin. Sci. Bull.">
        <title>Genome survey uncovers the secrets of sex and lifestyle in caterpillar fungus.</title>
        <authorList>
            <person name="Hu X."/>
            <person name="Zhang Y."/>
            <person name="Xiao G."/>
            <person name="Zheng P."/>
            <person name="Xia Y."/>
            <person name="Zhang X."/>
            <person name="St Leger R.J."/>
            <person name="Liu X."/>
            <person name="Wang C."/>
        </authorList>
    </citation>
    <scope>NUCLEOTIDE SEQUENCE [LARGE SCALE GENOMIC DNA]</scope>
    <source>
        <strain evidence="15">Co18 / CGMCC 3.14243</strain>
        <tissue evidence="14">Fruit-body</tissue>
    </source>
</reference>
<evidence type="ECO:0000256" key="1">
    <source>
        <dbReference type="ARBA" id="ARBA00004496"/>
    </source>
</evidence>
<sequence>MASYGHRQTAPQAGHKHGPPAMTAVGAAAPPGTFSPGTKIQVGGHLVVIQKYLSEGGFAHVYLVKMPKPVDGTDLAVLKRVAVPDKEALRSMRTEVETMKRLKGHRPIVTYIDSHASEMGGGGYEVFLLMEYCNGGGLIDFMNTRLQHRLTEPEIIKIFADIAEGVACMHYLKPALLHRDLKVENVLITTRGSAKRFKLCDFGSAAAPRSAPTTVVECRLMDEDVQRHTTLQYRSPEMVDVYRKQPLNEKSDIWALGVLLYKLCYYTTPFEDQGQLAILNASYRYPSHPVFSDRIKKFIASMLRESIDARPNIYQVLKEACAMQGKEVPVKDIYAGRPHTESRAKDKSSADRKAKPVVGAVVTAPVQEKQRIPDVVPMRRGRPSPLPEPTKASEVPGSPSKPIAEGDPFAALDSKNGINVDGDELSSRFPTLNQFSLLHDQGTKFDFDSAIAPPPPDADSHPRIVAKLAHAAHASPEISPTDLMSSPGKRAMASARPDPVITPSPARAAPVVSSAHPKMEMGKAQSIISSNPDLKAISTQVNSKYVSTGTMTGEVTPEPLAKRAGQSTGQSRPGSGKLSSLQPHSAYGRRPSLSSRPSLEYNRVMPSTDALERTGSLPSRPRPASTAFESSTLEFLREKESSKAQNRPTRPLSRGSQPRSSSSLKSWARDDSIKTSDATDRLIDMDDSTRDAPPRLSVAKRFVSQASGSRNRLAGKFGDAFKRFEGATALEIPGATGNPPPPKSAGRQDLTPIAGSEATDGRSDDGLADMSSDNATPEMRREIERRLLLAEEERVAAAQAEHRKRVTSEGSSQRPVPGPKKLGAVPKSANIQRRVRSLLEEEQRPSQVPRTAEGYGKYSDAATAASKPDKDKALPLIPRKPAAASKSNAHVTGAMAEPTASPAERLTGTSTELAIMTSKPTGNKPPAPKKPVHLNSLPTGPRPPSPAKRSQPAATERLMAAGLPPAAAGNVGARKGRLHQGFYEAFPQPQLDGAQGCHEPRERGGRAVTYTLDRGGGF</sequence>
<dbReference type="GO" id="GO:0000147">
    <property type="term" value="P:actin cortical patch assembly"/>
    <property type="evidence" value="ECO:0007669"/>
    <property type="project" value="TreeGrafter"/>
</dbReference>
<dbReference type="SMART" id="SM00220">
    <property type="entry name" value="S_TKc"/>
    <property type="match status" value="1"/>
</dbReference>
<dbReference type="PROSITE" id="PS00108">
    <property type="entry name" value="PROTEIN_KINASE_ST"/>
    <property type="match status" value="1"/>
</dbReference>
<dbReference type="InterPro" id="IPR000719">
    <property type="entry name" value="Prot_kinase_dom"/>
</dbReference>
<accession>T5ADZ1</accession>
<dbReference type="PROSITE" id="PS50011">
    <property type="entry name" value="PROTEIN_KINASE_DOM"/>
    <property type="match status" value="1"/>
</dbReference>
<feature type="region of interest" description="Disordered" evidence="12">
    <location>
        <begin position="549"/>
        <end position="714"/>
    </location>
</feature>
<evidence type="ECO:0000256" key="7">
    <source>
        <dbReference type="ARBA" id="ARBA00022741"/>
    </source>
</evidence>
<dbReference type="eggNOG" id="KOG1989">
    <property type="taxonomic scope" value="Eukaryota"/>
</dbReference>
<proteinExistence type="predicted"/>
<dbReference type="AlphaFoldDB" id="T5ADZ1"/>
<keyword evidence="4 14" id="KW-0723">Serine/threonine-protein kinase</keyword>
<dbReference type="InterPro" id="IPR008271">
    <property type="entry name" value="Ser/Thr_kinase_AS"/>
</dbReference>
<dbReference type="HOGENOM" id="CLU_011638_0_0_1"/>
<evidence type="ECO:0000259" key="13">
    <source>
        <dbReference type="PROSITE" id="PS50011"/>
    </source>
</evidence>
<feature type="compositionally biased region" description="Basic and acidic residues" evidence="12">
    <location>
        <begin position="778"/>
        <end position="795"/>
    </location>
</feature>
<keyword evidence="3" id="KW-0963">Cytoplasm</keyword>
<feature type="region of interest" description="Disordered" evidence="12">
    <location>
        <begin position="731"/>
        <end position="954"/>
    </location>
</feature>
<organism evidence="14 15">
    <name type="scientific">Ophiocordyceps sinensis (strain Co18 / CGMCC 3.14243)</name>
    <name type="common">Yarsagumba caterpillar fungus</name>
    <name type="synonym">Hirsutella sinensis</name>
    <dbReference type="NCBI Taxonomy" id="911162"/>
    <lineage>
        <taxon>Eukaryota</taxon>
        <taxon>Fungi</taxon>
        <taxon>Dikarya</taxon>
        <taxon>Ascomycota</taxon>
        <taxon>Pezizomycotina</taxon>
        <taxon>Sordariomycetes</taxon>
        <taxon>Hypocreomycetidae</taxon>
        <taxon>Hypocreales</taxon>
        <taxon>Ophiocordycipitaceae</taxon>
        <taxon>Ophiocordyceps</taxon>
    </lineage>
</organism>
<feature type="domain" description="Protein kinase" evidence="13">
    <location>
        <begin position="47"/>
        <end position="322"/>
    </location>
</feature>
<dbReference type="Pfam" id="PF00069">
    <property type="entry name" value="Pkinase"/>
    <property type="match status" value="1"/>
</dbReference>
<evidence type="ECO:0000256" key="6">
    <source>
        <dbReference type="ARBA" id="ARBA00022679"/>
    </source>
</evidence>
<keyword evidence="7" id="KW-0547">Nucleotide-binding</keyword>
<evidence type="ECO:0000256" key="2">
    <source>
        <dbReference type="ARBA" id="ARBA00012513"/>
    </source>
</evidence>
<evidence type="ECO:0000256" key="3">
    <source>
        <dbReference type="ARBA" id="ARBA00022490"/>
    </source>
</evidence>
<feature type="compositionally biased region" description="Basic and acidic residues" evidence="12">
    <location>
        <begin position="338"/>
        <end position="354"/>
    </location>
</feature>
<dbReference type="EC" id="2.7.11.1" evidence="2"/>
<comment type="subcellular location">
    <subcellularLocation>
        <location evidence="1">Cytoplasm</location>
    </subcellularLocation>
</comment>
<keyword evidence="6" id="KW-0808">Transferase</keyword>
<comment type="catalytic activity">
    <reaction evidence="10">
        <text>L-threonyl-[protein] + ATP = O-phospho-L-threonyl-[protein] + ADP + H(+)</text>
        <dbReference type="Rhea" id="RHEA:46608"/>
        <dbReference type="Rhea" id="RHEA-COMP:11060"/>
        <dbReference type="Rhea" id="RHEA-COMP:11605"/>
        <dbReference type="ChEBI" id="CHEBI:15378"/>
        <dbReference type="ChEBI" id="CHEBI:30013"/>
        <dbReference type="ChEBI" id="CHEBI:30616"/>
        <dbReference type="ChEBI" id="CHEBI:61977"/>
        <dbReference type="ChEBI" id="CHEBI:456216"/>
        <dbReference type="EC" id="2.7.11.1"/>
    </reaction>
</comment>
<feature type="compositionally biased region" description="Low complexity" evidence="12">
    <location>
        <begin position="589"/>
        <end position="599"/>
    </location>
</feature>
<evidence type="ECO:0000256" key="11">
    <source>
        <dbReference type="ARBA" id="ARBA00048679"/>
    </source>
</evidence>
<evidence type="ECO:0000256" key="10">
    <source>
        <dbReference type="ARBA" id="ARBA00047899"/>
    </source>
</evidence>
<evidence type="ECO:0000256" key="5">
    <source>
        <dbReference type="ARBA" id="ARBA00022553"/>
    </source>
</evidence>
<dbReference type="OrthoDB" id="2018507at2759"/>
<evidence type="ECO:0000256" key="9">
    <source>
        <dbReference type="ARBA" id="ARBA00022840"/>
    </source>
</evidence>
<dbReference type="GO" id="GO:0005737">
    <property type="term" value="C:cytoplasm"/>
    <property type="evidence" value="ECO:0007669"/>
    <property type="project" value="UniProtKB-SubCell"/>
</dbReference>
<dbReference type="CDD" id="cd14037">
    <property type="entry name" value="STKc_NAK_like"/>
    <property type="match status" value="1"/>
</dbReference>
<dbReference type="GO" id="GO:0005524">
    <property type="term" value="F:ATP binding"/>
    <property type="evidence" value="ECO:0007669"/>
    <property type="project" value="UniProtKB-KW"/>
</dbReference>
<keyword evidence="5" id="KW-0597">Phosphoprotein</keyword>
<dbReference type="FunFam" id="1.10.510.10:FF:000441">
    <property type="entry name" value="Serine/threonine protein kinase"/>
    <property type="match status" value="1"/>
</dbReference>
<evidence type="ECO:0000256" key="4">
    <source>
        <dbReference type="ARBA" id="ARBA00022527"/>
    </source>
</evidence>
<name>T5ADZ1_OPHSC</name>
<evidence type="ECO:0000313" key="15">
    <source>
        <dbReference type="Proteomes" id="UP000019374"/>
    </source>
</evidence>
<dbReference type="EMBL" id="KE652749">
    <property type="protein sequence ID" value="EQL00616.1"/>
    <property type="molecule type" value="Genomic_DNA"/>
</dbReference>
<feature type="compositionally biased region" description="Polar residues" evidence="12">
    <location>
        <begin position="565"/>
        <end position="583"/>
    </location>
</feature>
<dbReference type="SUPFAM" id="SSF56112">
    <property type="entry name" value="Protein kinase-like (PK-like)"/>
    <property type="match status" value="1"/>
</dbReference>
<dbReference type="InterPro" id="IPR011009">
    <property type="entry name" value="Kinase-like_dom_sf"/>
</dbReference>
<feature type="compositionally biased region" description="Low complexity" evidence="12">
    <location>
        <begin position="503"/>
        <end position="516"/>
    </location>
</feature>
<protein>
    <recommendedName>
        <fullName evidence="2">non-specific serine/threonine protein kinase</fullName>
        <ecNumber evidence="2">2.7.11.1</ecNumber>
    </recommendedName>
</protein>
<evidence type="ECO:0000256" key="12">
    <source>
        <dbReference type="SAM" id="MobiDB-lite"/>
    </source>
</evidence>
<dbReference type="PANTHER" id="PTHR22967">
    <property type="entry name" value="SERINE/THREONINE PROTEIN KINASE"/>
    <property type="match status" value="1"/>
</dbReference>
<feature type="region of interest" description="Disordered" evidence="12">
    <location>
        <begin position="377"/>
        <end position="403"/>
    </location>
</feature>
<feature type="compositionally biased region" description="Basic and acidic residues" evidence="12">
    <location>
        <begin position="667"/>
        <end position="693"/>
    </location>
</feature>
<dbReference type="GO" id="GO:0007015">
    <property type="term" value="P:actin filament organization"/>
    <property type="evidence" value="ECO:0007669"/>
    <property type="project" value="TreeGrafter"/>
</dbReference>
<feature type="compositionally biased region" description="Low complexity" evidence="12">
    <location>
        <begin position="650"/>
        <end position="666"/>
    </location>
</feature>
<evidence type="ECO:0000256" key="8">
    <source>
        <dbReference type="ARBA" id="ARBA00022777"/>
    </source>
</evidence>
<keyword evidence="8 14" id="KW-0418">Kinase</keyword>
<comment type="catalytic activity">
    <reaction evidence="11">
        <text>L-seryl-[protein] + ATP = O-phospho-L-seryl-[protein] + ADP + H(+)</text>
        <dbReference type="Rhea" id="RHEA:17989"/>
        <dbReference type="Rhea" id="RHEA-COMP:9863"/>
        <dbReference type="Rhea" id="RHEA-COMP:11604"/>
        <dbReference type="ChEBI" id="CHEBI:15378"/>
        <dbReference type="ChEBI" id="CHEBI:29999"/>
        <dbReference type="ChEBI" id="CHEBI:30616"/>
        <dbReference type="ChEBI" id="CHEBI:83421"/>
        <dbReference type="ChEBI" id="CHEBI:456216"/>
        <dbReference type="EC" id="2.7.11.1"/>
    </reaction>
</comment>
<dbReference type="GO" id="GO:0004674">
    <property type="term" value="F:protein serine/threonine kinase activity"/>
    <property type="evidence" value="ECO:0007669"/>
    <property type="project" value="UniProtKB-KW"/>
</dbReference>
<feature type="region of interest" description="Disordered" evidence="12">
    <location>
        <begin position="332"/>
        <end position="357"/>
    </location>
</feature>
<dbReference type="PANTHER" id="PTHR22967:SF57">
    <property type="entry name" value="AUXILIN, ISOFORM A-RELATED"/>
    <property type="match status" value="1"/>
</dbReference>
<gene>
    <name evidence="14" type="ORF">OCS_03673</name>
</gene>
<feature type="region of interest" description="Disordered" evidence="12">
    <location>
        <begin position="1"/>
        <end position="30"/>
    </location>
</feature>
<dbReference type="Gene3D" id="1.10.510.10">
    <property type="entry name" value="Transferase(Phosphotransferase) domain 1"/>
    <property type="match status" value="1"/>
</dbReference>
<feature type="region of interest" description="Disordered" evidence="12">
    <location>
        <begin position="472"/>
        <end position="517"/>
    </location>
</feature>
<dbReference type="Proteomes" id="UP000019374">
    <property type="component" value="Unassembled WGS sequence"/>
</dbReference>
<keyword evidence="9" id="KW-0067">ATP-binding</keyword>
<evidence type="ECO:0000313" key="14">
    <source>
        <dbReference type="EMBL" id="EQL00616.1"/>
    </source>
</evidence>